<evidence type="ECO:0000256" key="2">
    <source>
        <dbReference type="ARBA" id="ARBA00023186"/>
    </source>
</evidence>
<dbReference type="PANTHER" id="PTHR20903:SF0">
    <property type="entry name" value="PREFOLDIN SUBUNIT 1"/>
    <property type="match status" value="1"/>
</dbReference>
<protein>
    <submittedName>
        <fullName evidence="4">Prefoldin beta-like</fullName>
    </submittedName>
</protein>
<reference evidence="4" key="1">
    <citation type="submission" date="2014-08" db="EMBL/GenBank/DDBJ databases">
        <authorList>
            <person name="Sharma Rahul"/>
            <person name="Thines Marco"/>
        </authorList>
    </citation>
    <scope>NUCLEOTIDE SEQUENCE</scope>
</reference>
<dbReference type="InterPro" id="IPR009053">
    <property type="entry name" value="Prefoldin"/>
</dbReference>
<dbReference type="PANTHER" id="PTHR20903">
    <property type="entry name" value="PREFOLDIN SUBUNIT 1-RELATED"/>
    <property type="match status" value="1"/>
</dbReference>
<dbReference type="InterPro" id="IPR002777">
    <property type="entry name" value="PFD_beta-like"/>
</dbReference>
<keyword evidence="2" id="KW-0143">Chaperone</keyword>
<dbReference type="GO" id="GO:0005737">
    <property type="term" value="C:cytoplasm"/>
    <property type="evidence" value="ECO:0007669"/>
    <property type="project" value="TreeGrafter"/>
</dbReference>
<dbReference type="SUPFAM" id="SSF46579">
    <property type="entry name" value="Prefoldin"/>
    <property type="match status" value="1"/>
</dbReference>
<name>A0A0F7SNH9_PHARH</name>
<dbReference type="GO" id="GO:0016272">
    <property type="term" value="C:prefoldin complex"/>
    <property type="evidence" value="ECO:0007669"/>
    <property type="project" value="InterPro"/>
</dbReference>
<comment type="similarity">
    <text evidence="1">Belongs to the prefoldin subunit beta family.</text>
</comment>
<keyword evidence="3" id="KW-0175">Coiled coil</keyword>
<dbReference type="GO" id="GO:0044183">
    <property type="term" value="F:protein folding chaperone"/>
    <property type="evidence" value="ECO:0007669"/>
    <property type="project" value="TreeGrafter"/>
</dbReference>
<dbReference type="EMBL" id="LN483124">
    <property type="protein sequence ID" value="CED82224.1"/>
    <property type="molecule type" value="Genomic_DNA"/>
</dbReference>
<evidence type="ECO:0000313" key="4">
    <source>
        <dbReference type="EMBL" id="CED82224.1"/>
    </source>
</evidence>
<accession>A0A0F7SNH9</accession>
<feature type="coiled-coil region" evidence="3">
    <location>
        <begin position="13"/>
        <end position="40"/>
    </location>
</feature>
<evidence type="ECO:0000256" key="3">
    <source>
        <dbReference type="SAM" id="Coils"/>
    </source>
</evidence>
<dbReference type="Pfam" id="PF01920">
    <property type="entry name" value="Prefoldin_2"/>
    <property type="match status" value="1"/>
</dbReference>
<dbReference type="GO" id="GO:0051082">
    <property type="term" value="F:unfolded protein binding"/>
    <property type="evidence" value="ECO:0007669"/>
    <property type="project" value="InterPro"/>
</dbReference>
<evidence type="ECO:0000256" key="1">
    <source>
        <dbReference type="ARBA" id="ARBA00008045"/>
    </source>
</evidence>
<dbReference type="Gene3D" id="1.10.287.370">
    <property type="match status" value="1"/>
</dbReference>
<dbReference type="AlphaFoldDB" id="A0A0F7SNH9"/>
<sequence>MSGLNEETIHRVLQQIQVQLQKSRKELSLVNAQILAKERERKMLQLTVRQLGDVPSEESVRMYKGVGKMFLLQPRSTLEEAHSTEEAALSDEITNLTKKAKYLQKQFDDANSQMKDIFHSQRLRED</sequence>
<proteinExistence type="inferred from homology"/>
<organism evidence="4">
    <name type="scientific">Phaffia rhodozyma</name>
    <name type="common">Yeast</name>
    <name type="synonym">Xanthophyllomyces dendrorhous</name>
    <dbReference type="NCBI Taxonomy" id="264483"/>
    <lineage>
        <taxon>Eukaryota</taxon>
        <taxon>Fungi</taxon>
        <taxon>Dikarya</taxon>
        <taxon>Basidiomycota</taxon>
        <taxon>Agaricomycotina</taxon>
        <taxon>Tremellomycetes</taxon>
        <taxon>Cystofilobasidiales</taxon>
        <taxon>Mrakiaceae</taxon>
        <taxon>Phaffia</taxon>
    </lineage>
</organism>